<accession>A0A6A1TG53</accession>
<evidence type="ECO:0008006" key="3">
    <source>
        <dbReference type="Google" id="ProtNLM"/>
    </source>
</evidence>
<dbReference type="InterPro" id="IPR050867">
    <property type="entry name" value="NiFe/NiFeSe_hydrgnase_LSU"/>
</dbReference>
<gene>
    <name evidence="1" type="ORF">F4V91_25430</name>
</gene>
<proteinExistence type="predicted"/>
<reference evidence="1 2" key="1">
    <citation type="submission" date="2019-09" db="EMBL/GenBank/DDBJ databases">
        <title>Genome sequencing of Ng87 strain.</title>
        <authorList>
            <person name="Karasev E.S."/>
            <person name="Andronov E."/>
        </authorList>
    </citation>
    <scope>NUCLEOTIDE SEQUENCE [LARGE SCALE GENOMIC DNA]</scope>
    <source>
        <strain evidence="1 2">Ng87</strain>
    </source>
</reference>
<dbReference type="AlphaFoldDB" id="A0A6A1TG53"/>
<evidence type="ECO:0000313" key="2">
    <source>
        <dbReference type="Proteomes" id="UP000386575"/>
    </source>
</evidence>
<dbReference type="EMBL" id="VZUL01000003">
    <property type="protein sequence ID" value="KAB1083003.1"/>
    <property type="molecule type" value="Genomic_DNA"/>
</dbReference>
<comment type="caution">
    <text evidence="1">The sequence shown here is derived from an EMBL/GenBank/DDBJ whole genome shotgun (WGS) entry which is preliminary data.</text>
</comment>
<evidence type="ECO:0000313" key="1">
    <source>
        <dbReference type="EMBL" id="KAB1083003.1"/>
    </source>
</evidence>
<dbReference type="Proteomes" id="UP000386575">
    <property type="component" value="Unassembled WGS sequence"/>
</dbReference>
<dbReference type="Gene3D" id="1.10.645.10">
    <property type="entry name" value="Cytochrome-c3 Hydrogenase, chain B"/>
    <property type="match status" value="2"/>
</dbReference>
<sequence length="343" mass="37175">MSLFGTLGIDVIFKPGAAAAVHITAPRSAPATELLRGCTPAEMANRARLLFALCGNAHATAAISAAEAAMQSVPSTQARRARLQMVAAEALCEHFFRVVVDWPAFLSEAPRTHALQRVADQVAQIKARMGSRLYWSGVEAQAMPHGELAAVLARSVLSEVFGDDDAPLDSPSSIDAWTHKAATPAARMLAHARQDEAQPLDEYPEQTVFGRWRNDPRLNGSEAAQRVLSRLLEIDTLGRGLADENYCEGACKLTVNVNDGDGRIASAAIDVARGRLHHHIEIHDGKVTHCSISSPTGRNFEQGGAAEQAICRIRTASRTSFERQARLLVMEIDPCVAYELRFH</sequence>
<name>A0A6A1TG53_NEOGA</name>
<dbReference type="PANTHER" id="PTHR42958:SF4">
    <property type="entry name" value="HYDROGENASE EXPRESSION_FORMATION PROTEIN HUPK"/>
    <property type="match status" value="1"/>
</dbReference>
<dbReference type="RefSeq" id="WP_151046419.1">
    <property type="nucleotide sequence ID" value="NZ_VZUL01000003.1"/>
</dbReference>
<organism evidence="1 2">
    <name type="scientific">Neorhizobium galegae</name>
    <name type="common">Rhizobium galegae</name>
    <dbReference type="NCBI Taxonomy" id="399"/>
    <lineage>
        <taxon>Bacteria</taxon>
        <taxon>Pseudomonadati</taxon>
        <taxon>Pseudomonadota</taxon>
        <taxon>Alphaproteobacteria</taxon>
        <taxon>Hyphomicrobiales</taxon>
        <taxon>Rhizobiaceae</taxon>
        <taxon>Rhizobium/Agrobacterium group</taxon>
        <taxon>Neorhizobium</taxon>
    </lineage>
</organism>
<dbReference type="SUPFAM" id="SSF56762">
    <property type="entry name" value="HydB/Nqo4-like"/>
    <property type="match status" value="1"/>
</dbReference>
<dbReference type="PANTHER" id="PTHR42958">
    <property type="entry name" value="HYDROGENASE-2 LARGE CHAIN"/>
    <property type="match status" value="1"/>
</dbReference>
<protein>
    <recommendedName>
        <fullName evidence="3">Hydrogenase assembly protein HupF</fullName>
    </recommendedName>
</protein>
<dbReference type="InterPro" id="IPR029014">
    <property type="entry name" value="NiFe-Hase_large"/>
</dbReference>